<accession>A0A1I5LCU0</accession>
<evidence type="ECO:0000313" key="1">
    <source>
        <dbReference type="EMBL" id="SFO94993.1"/>
    </source>
</evidence>
<keyword evidence="2" id="KW-1185">Reference proteome</keyword>
<dbReference type="STRING" id="1523247.SAMN05660464_1678"/>
<organism evidence="1 2">
    <name type="scientific">Geodermatophilus dictyosporus</name>
    <dbReference type="NCBI Taxonomy" id="1523247"/>
    <lineage>
        <taxon>Bacteria</taxon>
        <taxon>Bacillati</taxon>
        <taxon>Actinomycetota</taxon>
        <taxon>Actinomycetes</taxon>
        <taxon>Geodermatophilales</taxon>
        <taxon>Geodermatophilaceae</taxon>
        <taxon>Geodermatophilus</taxon>
    </lineage>
</organism>
<dbReference type="InterPro" id="IPR011249">
    <property type="entry name" value="Metalloenz_LuxS/M16"/>
</dbReference>
<gene>
    <name evidence="1" type="ORF">SAMN05660464_1678</name>
</gene>
<evidence type="ECO:0000313" key="2">
    <source>
        <dbReference type="Proteomes" id="UP000198857"/>
    </source>
</evidence>
<sequence>MSAGDGGRDARTMAGVQRTQIDGVPVFTAGGRQRTTAALVFGVGLRDETFATIEVTHLVEHLAMAALPRTHLRCNAVTDVDSTAFFATGRPEAVGAFLEGVCRALADLPTGRMAAEAGVLQAEGCGTGSSTVSALWAARYGLTGPGLTVSAGPGPEHLDEETVRAHAARWFVRGNAALWCHGPLPDGLRLPLPAGPRPARRTPVPRPQDGPVWTRTDAPGVGLLLATDSPADAALAVGVEVLQERVRERARHASGLSYAVDSLTLDLAADRREVAVVVDARTGRDAEVADLLWRTFAQLCADGPAPEEVAHAVAGLEAELDDEDAAGTELADAAYCAAVGLPFRTAPETLAAWRAVTPAAVTAALRRAEPTAVLTVPDTAAWDGPDPRVPRRPLCGVLPALPGGRRFRPPLHRRLLDPAARVVLVVAEDGLAHRDADGDVHGIPWSRVEALVPTDDGAGVSVVGRDLCSVTVHPALHGRRAVAAVLAAATERVHPSLLLGRPVAAVAELAAV</sequence>
<evidence type="ECO:0008006" key="3">
    <source>
        <dbReference type="Google" id="ProtNLM"/>
    </source>
</evidence>
<reference evidence="2" key="1">
    <citation type="submission" date="2016-10" db="EMBL/GenBank/DDBJ databases">
        <authorList>
            <person name="Varghese N."/>
            <person name="Submissions S."/>
        </authorList>
    </citation>
    <scope>NUCLEOTIDE SEQUENCE [LARGE SCALE GENOMIC DNA]</scope>
    <source>
        <strain evidence="2">DSM 44208</strain>
    </source>
</reference>
<dbReference type="AlphaFoldDB" id="A0A1I5LCU0"/>
<dbReference type="GO" id="GO:0046872">
    <property type="term" value="F:metal ion binding"/>
    <property type="evidence" value="ECO:0007669"/>
    <property type="project" value="InterPro"/>
</dbReference>
<name>A0A1I5LCU0_9ACTN</name>
<dbReference type="Proteomes" id="UP000198857">
    <property type="component" value="Unassembled WGS sequence"/>
</dbReference>
<protein>
    <recommendedName>
        <fullName evidence="3">Zinc protease</fullName>
    </recommendedName>
</protein>
<dbReference type="Gene3D" id="3.30.830.10">
    <property type="entry name" value="Metalloenzyme, LuxS/M16 peptidase-like"/>
    <property type="match status" value="2"/>
</dbReference>
<proteinExistence type="predicted"/>
<dbReference type="EMBL" id="FOWQ01000002">
    <property type="protein sequence ID" value="SFO94993.1"/>
    <property type="molecule type" value="Genomic_DNA"/>
</dbReference>
<dbReference type="SUPFAM" id="SSF63411">
    <property type="entry name" value="LuxS/MPP-like metallohydrolase"/>
    <property type="match status" value="2"/>
</dbReference>